<dbReference type="OrthoDB" id="347441at2759"/>
<comment type="caution">
    <text evidence="5">The sequence shown here is derived from an EMBL/GenBank/DDBJ whole genome shotgun (WGS) entry which is preliminary data.</text>
</comment>
<feature type="compositionally biased region" description="Low complexity" evidence="4">
    <location>
        <begin position="642"/>
        <end position="657"/>
    </location>
</feature>
<accession>A0A2C6LIE6</accession>
<feature type="region of interest" description="Disordered" evidence="4">
    <location>
        <begin position="1045"/>
        <end position="1285"/>
    </location>
</feature>
<feature type="compositionally biased region" description="Polar residues" evidence="4">
    <location>
        <begin position="517"/>
        <end position="529"/>
    </location>
</feature>
<organism evidence="5 6">
    <name type="scientific">Cystoisospora suis</name>
    <dbReference type="NCBI Taxonomy" id="483139"/>
    <lineage>
        <taxon>Eukaryota</taxon>
        <taxon>Sar</taxon>
        <taxon>Alveolata</taxon>
        <taxon>Apicomplexa</taxon>
        <taxon>Conoidasida</taxon>
        <taxon>Coccidia</taxon>
        <taxon>Eucoccidiorida</taxon>
        <taxon>Eimeriorina</taxon>
        <taxon>Sarcocystidae</taxon>
        <taxon>Cystoisospora</taxon>
    </lineage>
</organism>
<feature type="region of interest" description="Disordered" evidence="4">
    <location>
        <begin position="517"/>
        <end position="551"/>
    </location>
</feature>
<feature type="compositionally biased region" description="Low complexity" evidence="4">
    <location>
        <begin position="14"/>
        <end position="29"/>
    </location>
</feature>
<feature type="compositionally biased region" description="Low complexity" evidence="4">
    <location>
        <begin position="1148"/>
        <end position="1157"/>
    </location>
</feature>
<feature type="region of interest" description="Disordered" evidence="4">
    <location>
        <begin position="951"/>
        <end position="1005"/>
    </location>
</feature>
<dbReference type="PANTHER" id="PTHR22847">
    <property type="entry name" value="WD40 REPEAT PROTEIN"/>
    <property type="match status" value="1"/>
</dbReference>
<evidence type="ECO:0000256" key="1">
    <source>
        <dbReference type="ARBA" id="ARBA00022574"/>
    </source>
</evidence>
<feature type="region of interest" description="Disordered" evidence="4">
    <location>
        <begin position="319"/>
        <end position="346"/>
    </location>
</feature>
<dbReference type="Proteomes" id="UP000221165">
    <property type="component" value="Unassembled WGS sequence"/>
</dbReference>
<feature type="compositionally biased region" description="Polar residues" evidence="4">
    <location>
        <begin position="1051"/>
        <end position="1061"/>
    </location>
</feature>
<dbReference type="EMBL" id="MIGC01000023">
    <property type="protein sequence ID" value="PHJ26094.1"/>
    <property type="molecule type" value="Genomic_DNA"/>
</dbReference>
<feature type="compositionally biased region" description="Polar residues" evidence="4">
    <location>
        <begin position="539"/>
        <end position="551"/>
    </location>
</feature>
<dbReference type="InterPro" id="IPR015943">
    <property type="entry name" value="WD40/YVTN_repeat-like_dom_sf"/>
</dbReference>
<dbReference type="PANTHER" id="PTHR22847:SF637">
    <property type="entry name" value="WD REPEAT DOMAIN 5B"/>
    <property type="match status" value="1"/>
</dbReference>
<feature type="compositionally biased region" description="Low complexity" evidence="4">
    <location>
        <begin position="1354"/>
        <end position="1365"/>
    </location>
</feature>
<gene>
    <name evidence="5" type="ORF">CSUI_000057</name>
</gene>
<feature type="region of interest" description="Disordered" evidence="4">
    <location>
        <begin position="221"/>
        <end position="285"/>
    </location>
</feature>
<feature type="compositionally biased region" description="Low complexity" evidence="4">
    <location>
        <begin position="327"/>
        <end position="338"/>
    </location>
</feature>
<keyword evidence="2" id="KW-0677">Repeat</keyword>
<feature type="compositionally biased region" description="Low complexity" evidence="4">
    <location>
        <begin position="1167"/>
        <end position="1183"/>
    </location>
</feature>
<feature type="compositionally biased region" description="Low complexity" evidence="4">
    <location>
        <begin position="1079"/>
        <end position="1094"/>
    </location>
</feature>
<evidence type="ECO:0000256" key="2">
    <source>
        <dbReference type="ARBA" id="ARBA00022737"/>
    </source>
</evidence>
<keyword evidence="1 3" id="KW-0853">WD repeat</keyword>
<name>A0A2C6LIE6_9APIC</name>
<feature type="compositionally biased region" description="Polar residues" evidence="4">
    <location>
        <begin position="776"/>
        <end position="787"/>
    </location>
</feature>
<dbReference type="PROSITE" id="PS50082">
    <property type="entry name" value="WD_REPEATS_2"/>
    <property type="match status" value="1"/>
</dbReference>
<keyword evidence="6" id="KW-1185">Reference proteome</keyword>
<dbReference type="GeneID" id="94423503"/>
<evidence type="ECO:0000313" key="6">
    <source>
        <dbReference type="Proteomes" id="UP000221165"/>
    </source>
</evidence>
<feature type="region of interest" description="Disordered" evidence="4">
    <location>
        <begin position="773"/>
        <end position="831"/>
    </location>
</feature>
<feature type="compositionally biased region" description="Polar residues" evidence="4">
    <location>
        <begin position="1258"/>
        <end position="1278"/>
    </location>
</feature>
<dbReference type="InterPro" id="IPR001680">
    <property type="entry name" value="WD40_rpt"/>
</dbReference>
<evidence type="ECO:0000256" key="3">
    <source>
        <dbReference type="PROSITE-ProRule" id="PRU00221"/>
    </source>
</evidence>
<dbReference type="Pfam" id="PF00400">
    <property type="entry name" value="WD40"/>
    <property type="match status" value="2"/>
</dbReference>
<feature type="region of interest" description="Disordered" evidence="4">
    <location>
        <begin position="621"/>
        <end position="686"/>
    </location>
</feature>
<dbReference type="Gene3D" id="2.130.10.10">
    <property type="entry name" value="YVTN repeat-like/Quinoprotein amine dehydrogenase"/>
    <property type="match status" value="1"/>
</dbReference>
<dbReference type="SMART" id="SM00320">
    <property type="entry name" value="WD40"/>
    <property type="match status" value="3"/>
</dbReference>
<dbReference type="SUPFAM" id="SSF50978">
    <property type="entry name" value="WD40 repeat-like"/>
    <property type="match status" value="1"/>
</dbReference>
<feature type="region of interest" description="Disordered" evidence="4">
    <location>
        <begin position="1"/>
        <end position="68"/>
    </location>
</feature>
<proteinExistence type="predicted"/>
<feature type="compositionally biased region" description="Basic and acidic residues" evidence="4">
    <location>
        <begin position="1134"/>
        <end position="1144"/>
    </location>
</feature>
<evidence type="ECO:0000313" key="5">
    <source>
        <dbReference type="EMBL" id="PHJ26094.1"/>
    </source>
</evidence>
<feature type="region of interest" description="Disordered" evidence="4">
    <location>
        <begin position="1338"/>
        <end position="1379"/>
    </location>
</feature>
<evidence type="ECO:0000256" key="4">
    <source>
        <dbReference type="SAM" id="MobiDB-lite"/>
    </source>
</evidence>
<dbReference type="GO" id="GO:1990234">
    <property type="term" value="C:transferase complex"/>
    <property type="evidence" value="ECO:0007669"/>
    <property type="project" value="UniProtKB-ARBA"/>
</dbReference>
<sequence>MCSAGMTGGRRTQRTTSSSSPSPYFASSTEQSVPPRYSAVEKSHAATMETPVKADGKHENTVTGLSSAPQEASPFDILLTEDVLRLLLLFCSAREAVALSGVSRACRTALMTAVSLEPLWHTWWLERRFQYWPFAQYPPLYFPRFSPQEPSAISISSRAGAHCGSESSNGRGDEQSLVTKADNVGHDSSRLTSGISSSSLVGGQASVALLSVSTDPRRYQYDSRIESTSVRGRGGGEEGNRHVTSSSTSSFSHPLESVHGHHVGSGCPSLPRSPEAQQCQPSDCSRRPVFSATVCDEDECCSAGTTAFSSTTTSTAVVSANHDEASSHTSSPRPSQSSLPPPCPLILSPGTSSELYPLRGLNAALQDKPSDSLEESTVAVTQKTKAQQKVRSAGQQEEDYLRFAFASNSSPHILALPEGVQNSYDRKHGGGTSESGRHSSFTPPWNWRSQLLWSERTLYNWTTGACTRSRIQSPDHSFLSVAVYPSYENSNCVCRTALSASSVWPIVRQWHHAGPSKASSLLGSRQQVAEQGVARPASENENSTAHSSISPTGNCRCAFSEEGERGPCTEEDSTSTFYSASAAPCVAGDLGEGGEVIARRRTGTGRRVRQGECIQVDHEQIPGNIDAVIPSTNPRDSNSRKTVSPSSSPLPRLLVTSQDGHRRHAAGQQEATHQVSSTGSSSSSFQVTRGFGPRITDCIGGLDETQKSDCRSRSTSTFAQPALLEGGEDFYLHFESPGEGGEFDRILHIQPCLFTVSSDRVAIHQYMPVLDRRRATPSQEAQASSSSRTKKKNLGVRSERGRRSGGGSNQSTLNSDKRSRASYPLKGGLTGRVIRDGGDDDAFLPKVLSSPSLPPVSAWGTASSLSAASCGGGTTTGGGGGAGGRHNSNSIERLQSDLDLYELYLWQQTGATPNNVKGIPTTHLLDSNQFESIHPSRGGGGHVVGRSNTETAVTRSPMRQPEKKSSCGVGGKGARHLTSNSKDANKGRNSRKNTAPHYTGNQKTNYRHSSAENLLLAQVPTPKTPAQVGQDAVVWLPGNRNQDVETRKLQRSATVHSSSSKIPPPFSLEPSYHTAFGMPSSPRRCRSTTSARTPDLQVHSRKGRRRDDGEDDGDDDAFLSCTSSADSCRPLGRWPEDNRERTKESGNLLPPTTATPASTCFIKRIPSGSQSSGSSSGNNMSSSPFLYARRPVGDGDDDGGKDVEDVSLCSSHHSPRSRTIVRETQGSDHNTLERLSDEDGASSFQSGPKVQTPHLLASSRSLSSDTIFTRQQHQSVLSRNHEPPPPPSVYVISRFHAVDNQTTELLSCRIHPPTARMACCLLSRDTAYDRVSFDSKFHGSGGGGTGRRRKKSTGGRTTPRITPRGMLPTSPGRLSSSSTAIMSPAPCQGRLYNLRGGQLAWNLAVDGALWYPLRLHFVFSDDGSLLFAYDRWTRDFVCWNLVDAPQAVPEGKEDFLDAAAVVAAHSDGILSMDVLGGLSTGQSSCRILAGSRDDTISLYTAEPFVRLQTFSGHQGEVSAVCWVGGGGGALPSPSNDRPQQCFCARRQNSSTFASGAYDALVKIWDTRQHNTGTFHPDCQLTLLEHHSRISSIAAAGPEQRMLVTGDTEGVVKLWDLRRCTKSVCTVQYDGPVSEIQATPAFCLVCVSSRRGKDGLHVLDFSADYPL</sequence>
<dbReference type="RefSeq" id="XP_067927740.1">
    <property type="nucleotide sequence ID" value="XM_068060292.1"/>
</dbReference>
<reference evidence="5 6" key="1">
    <citation type="journal article" date="2017" name="Int. J. Parasitol.">
        <title>The genome of the protozoan parasite Cystoisospora suis and a reverse vaccinology approach to identify vaccine candidates.</title>
        <authorList>
            <person name="Palmieri N."/>
            <person name="Shrestha A."/>
            <person name="Ruttkowski B."/>
            <person name="Beck T."/>
            <person name="Vogl C."/>
            <person name="Tomley F."/>
            <person name="Blake D.P."/>
            <person name="Joachim A."/>
        </authorList>
    </citation>
    <scope>NUCLEOTIDE SEQUENCE [LARGE SCALE GENOMIC DNA]</scope>
    <source>
        <strain evidence="5 6">Wien I</strain>
    </source>
</reference>
<protein>
    <submittedName>
        <fullName evidence="5">Wd g-beta repeat-containing protein</fullName>
    </submittedName>
</protein>
<dbReference type="InterPro" id="IPR036322">
    <property type="entry name" value="WD40_repeat_dom_sf"/>
</dbReference>
<feature type="repeat" description="WD" evidence="3">
    <location>
        <begin position="1583"/>
        <end position="1617"/>
    </location>
</feature>
<dbReference type="VEuPathDB" id="ToxoDB:CSUI_000057"/>